<accession>A0A1B1UBM4</accession>
<keyword evidence="4" id="KW-1185">Reference proteome</keyword>
<evidence type="ECO:0008006" key="5">
    <source>
        <dbReference type="Google" id="ProtNLM"/>
    </source>
</evidence>
<dbReference type="STRING" id="1274631.LMTR13_08285"/>
<name>A0A1B1UBM4_9BRAD</name>
<keyword evidence="2" id="KW-0732">Signal</keyword>
<dbReference type="EMBL" id="CP016428">
    <property type="protein sequence ID" value="ANW00177.1"/>
    <property type="molecule type" value="Genomic_DNA"/>
</dbReference>
<protein>
    <recommendedName>
        <fullName evidence="5">Lipoprotein</fullName>
    </recommendedName>
</protein>
<evidence type="ECO:0000313" key="3">
    <source>
        <dbReference type="EMBL" id="ANW00177.1"/>
    </source>
</evidence>
<organism evidence="3 4">
    <name type="scientific">Bradyrhizobium icense</name>
    <dbReference type="NCBI Taxonomy" id="1274631"/>
    <lineage>
        <taxon>Bacteria</taxon>
        <taxon>Pseudomonadati</taxon>
        <taxon>Pseudomonadota</taxon>
        <taxon>Alphaproteobacteria</taxon>
        <taxon>Hyphomicrobiales</taxon>
        <taxon>Nitrobacteraceae</taxon>
        <taxon>Bradyrhizobium</taxon>
    </lineage>
</organism>
<sequence length="351" mass="37449">MRPRSLAFLLPLLLASCTGLFVVHDPQSGVISAGQLPGFLKSVRCELVTFYEIARSRKAAYDAMVKSNPEAAFIRYAYFEIDPRLFGAFTLELKVTDVAGMGSGTALDYRQVLGGGAVDVTHVGPTLSGQGTNSLIWAFLLRQDAQLAGERKEGSPVGGDRNCYIGKIGTLDELELLAEGQDPAREAFTRIRIDAQKPLAAWLRDNGAMMSANFLAAPSSEVAEPAQMFYSFALQVSGGIEARYSLTNARWTPVAVQALATATQNSNLQLYINGPGAAFANAAKAGGAAHVPPPPPLGSSQRPMHVIVEGERQSGEGRSGGRMLREAPTPLPRSKGYFLTPLPVFPPAVTQ</sequence>
<dbReference type="PROSITE" id="PS51257">
    <property type="entry name" value="PROKAR_LIPOPROTEIN"/>
    <property type="match status" value="1"/>
</dbReference>
<gene>
    <name evidence="3" type="ORF">LMTR13_08285</name>
</gene>
<feature type="region of interest" description="Disordered" evidence="1">
    <location>
        <begin position="311"/>
        <end position="336"/>
    </location>
</feature>
<dbReference type="KEGG" id="bic:LMTR13_08285"/>
<dbReference type="AlphaFoldDB" id="A0A1B1UBM4"/>
<feature type="chain" id="PRO_5008530326" description="Lipoprotein" evidence="2">
    <location>
        <begin position="22"/>
        <end position="351"/>
    </location>
</feature>
<proteinExistence type="predicted"/>
<feature type="signal peptide" evidence="2">
    <location>
        <begin position="1"/>
        <end position="21"/>
    </location>
</feature>
<evidence type="ECO:0000256" key="2">
    <source>
        <dbReference type="SAM" id="SignalP"/>
    </source>
</evidence>
<dbReference type="Proteomes" id="UP000092839">
    <property type="component" value="Chromosome"/>
</dbReference>
<evidence type="ECO:0000256" key="1">
    <source>
        <dbReference type="SAM" id="MobiDB-lite"/>
    </source>
</evidence>
<evidence type="ECO:0000313" key="4">
    <source>
        <dbReference type="Proteomes" id="UP000092839"/>
    </source>
</evidence>
<reference evidence="3 4" key="1">
    <citation type="submission" date="2016-07" db="EMBL/GenBank/DDBJ databases">
        <title>Complete genome sequence of Bradyrhizobium icense LMTR 13T, a potential inoculant strain isolated from lima bean (Phaseolus lunatus) in Peru.</title>
        <authorList>
            <person name="Ormeno-Orrillo E."/>
            <person name="Duran D."/>
            <person name="Rogel M.A."/>
            <person name="Rey L."/>
            <person name="Imperial J."/>
            <person name="Ruiz-Argueso T."/>
            <person name="Martinez-Romero E."/>
        </authorList>
    </citation>
    <scope>NUCLEOTIDE SEQUENCE [LARGE SCALE GENOMIC DNA]</scope>
    <source>
        <strain evidence="3 4">LMTR 13</strain>
    </source>
</reference>